<protein>
    <submittedName>
        <fullName evidence="5">DNA mismatch repair protein MutS</fullName>
    </submittedName>
</protein>
<dbReference type="SUPFAM" id="SSF52540">
    <property type="entry name" value="P-loop containing nucleoside triphosphate hydrolases"/>
    <property type="match status" value="1"/>
</dbReference>
<dbReference type="GO" id="GO:0030983">
    <property type="term" value="F:mismatched DNA binding"/>
    <property type="evidence" value="ECO:0007669"/>
    <property type="project" value="InterPro"/>
</dbReference>
<dbReference type="EMBL" id="BMMZ01000014">
    <property type="protein sequence ID" value="GGL79277.1"/>
    <property type="molecule type" value="Genomic_DNA"/>
</dbReference>
<feature type="domain" description="DNA mismatch repair proteins mutS family" evidence="4">
    <location>
        <begin position="321"/>
        <end position="489"/>
    </location>
</feature>
<dbReference type="AlphaFoldDB" id="A0A917SIA6"/>
<dbReference type="PANTHER" id="PTHR11361:SF34">
    <property type="entry name" value="DNA MISMATCH REPAIR PROTEIN MSH1, MITOCHONDRIAL"/>
    <property type="match status" value="1"/>
</dbReference>
<evidence type="ECO:0000313" key="5">
    <source>
        <dbReference type="EMBL" id="GGL79277.1"/>
    </source>
</evidence>
<dbReference type="PANTHER" id="PTHR11361">
    <property type="entry name" value="DNA MISMATCH REPAIR PROTEIN MUTS FAMILY MEMBER"/>
    <property type="match status" value="1"/>
</dbReference>
<dbReference type="SMART" id="SM00534">
    <property type="entry name" value="MUTSac"/>
    <property type="match status" value="1"/>
</dbReference>
<gene>
    <name evidence="5" type="ORF">GCM10011575_42080</name>
</gene>
<evidence type="ECO:0000256" key="2">
    <source>
        <dbReference type="ARBA" id="ARBA00022840"/>
    </source>
</evidence>
<comment type="caution">
    <text evidence="5">The sequence shown here is derived from an EMBL/GenBank/DDBJ whole genome shotgun (WGS) entry which is preliminary data.</text>
</comment>
<name>A0A917SIA6_9ACTN</name>
<accession>A0A917SIA6</accession>
<evidence type="ECO:0000259" key="4">
    <source>
        <dbReference type="SMART" id="SM00534"/>
    </source>
</evidence>
<reference evidence="5" key="2">
    <citation type="submission" date="2020-09" db="EMBL/GenBank/DDBJ databases">
        <authorList>
            <person name="Sun Q."/>
            <person name="Zhou Y."/>
        </authorList>
    </citation>
    <scope>NUCLEOTIDE SEQUENCE</scope>
    <source>
        <strain evidence="5">CGMCC 4.7306</strain>
    </source>
</reference>
<dbReference type="Proteomes" id="UP000613840">
    <property type="component" value="Unassembled WGS sequence"/>
</dbReference>
<keyword evidence="6" id="KW-1185">Reference proteome</keyword>
<dbReference type="RefSeq" id="WP_188897532.1">
    <property type="nucleotide sequence ID" value="NZ_BMMZ01000014.1"/>
</dbReference>
<evidence type="ECO:0000313" key="6">
    <source>
        <dbReference type="Proteomes" id="UP000613840"/>
    </source>
</evidence>
<reference evidence="5" key="1">
    <citation type="journal article" date="2014" name="Int. J. Syst. Evol. Microbiol.">
        <title>Complete genome sequence of Corynebacterium casei LMG S-19264T (=DSM 44701T), isolated from a smear-ripened cheese.</title>
        <authorList>
            <consortium name="US DOE Joint Genome Institute (JGI-PGF)"/>
            <person name="Walter F."/>
            <person name="Albersmeier A."/>
            <person name="Kalinowski J."/>
            <person name="Ruckert C."/>
        </authorList>
    </citation>
    <scope>NUCLEOTIDE SEQUENCE</scope>
    <source>
        <strain evidence="5">CGMCC 4.7306</strain>
    </source>
</reference>
<dbReference type="InterPro" id="IPR045076">
    <property type="entry name" value="MutS"/>
</dbReference>
<dbReference type="Gene3D" id="3.40.50.300">
    <property type="entry name" value="P-loop containing nucleotide triphosphate hydrolases"/>
    <property type="match status" value="1"/>
</dbReference>
<dbReference type="InterPro" id="IPR027417">
    <property type="entry name" value="P-loop_NTPase"/>
</dbReference>
<proteinExistence type="predicted"/>
<dbReference type="GO" id="GO:0005829">
    <property type="term" value="C:cytosol"/>
    <property type="evidence" value="ECO:0007669"/>
    <property type="project" value="TreeGrafter"/>
</dbReference>
<keyword evidence="2" id="KW-0067">ATP-binding</keyword>
<dbReference type="GO" id="GO:0005524">
    <property type="term" value="F:ATP binding"/>
    <property type="evidence" value="ECO:0007669"/>
    <property type="project" value="UniProtKB-KW"/>
</dbReference>
<evidence type="ECO:0000256" key="3">
    <source>
        <dbReference type="ARBA" id="ARBA00023125"/>
    </source>
</evidence>
<dbReference type="GO" id="GO:0006298">
    <property type="term" value="P:mismatch repair"/>
    <property type="evidence" value="ECO:0007669"/>
    <property type="project" value="InterPro"/>
</dbReference>
<sequence>MQVRLMFRDKLYTPAENPRFGADDVLTDLQLEDVLLTMAGGDRLVYQVAQDVLTHPLTDHDTITYRQQVLQDCLERPEATAELYGLCTKALKTERSVYIGFVRENPSAILSRARTVLNQLVPHLRTLATFAGQEVSQVRSTGLTSLYSGLVQDLDDQFFEDCQAHLRRLAFSDGVIIGRRLGPGNEGVEDLLHPPEKAPLVERMGLPTRTALTYQIPARDEAGGAELSAIQGRGLNQIANATAQAADFLRYFFEALQREIGFYLGAVRLHRQLTGSGQPTCMPALLDEDDDLVRGSELYDPHLPLVGERSVIRNDVPAGARTGIVITGANSGGKSTLLRAIGSAQLMAQAGMFVPARSWSVRTTSRVFTHFAREEDSGMVGGRFFDELKRLSEIIEHTKPGSWILMNETFAGTNEAEAANLGDDLIGALRDSGVPVVLVTHNFDLAGRLVEADPGLLSLRAERLESGQRTFRLLPADPLPTAFGRDIYQRLAPWPYDPAPAADAR</sequence>
<dbReference type="GO" id="GO:0140664">
    <property type="term" value="F:ATP-dependent DNA damage sensor activity"/>
    <property type="evidence" value="ECO:0007669"/>
    <property type="project" value="InterPro"/>
</dbReference>
<keyword evidence="1" id="KW-0547">Nucleotide-binding</keyword>
<keyword evidence="3" id="KW-0238">DNA-binding</keyword>
<dbReference type="Pfam" id="PF00488">
    <property type="entry name" value="MutS_V"/>
    <property type="match status" value="1"/>
</dbReference>
<evidence type="ECO:0000256" key="1">
    <source>
        <dbReference type="ARBA" id="ARBA00022741"/>
    </source>
</evidence>
<dbReference type="InterPro" id="IPR000432">
    <property type="entry name" value="DNA_mismatch_repair_MutS_C"/>
</dbReference>
<organism evidence="5 6">
    <name type="scientific">Microlunatus endophyticus</name>
    <dbReference type="NCBI Taxonomy" id="1716077"/>
    <lineage>
        <taxon>Bacteria</taxon>
        <taxon>Bacillati</taxon>
        <taxon>Actinomycetota</taxon>
        <taxon>Actinomycetes</taxon>
        <taxon>Propionibacteriales</taxon>
        <taxon>Propionibacteriaceae</taxon>
        <taxon>Microlunatus</taxon>
    </lineage>
</organism>